<evidence type="ECO:0000313" key="1">
    <source>
        <dbReference type="EMBL" id="TJZ99843.1"/>
    </source>
</evidence>
<dbReference type="SUPFAM" id="SSF141130">
    <property type="entry name" value="Acetamidase/Formamidase-like"/>
    <property type="match status" value="1"/>
</dbReference>
<evidence type="ECO:0000313" key="2">
    <source>
        <dbReference type="Proteomes" id="UP000305778"/>
    </source>
</evidence>
<gene>
    <name evidence="1" type="ORF">FCI23_44340</name>
</gene>
<sequence length="315" mass="34722">MSVDSQDSPAPIVVKPGPDYPYVYSRYLEPIATVPLGVPVEIYTEDAFESHLYSSEQRPSEVLGKYLNPQSGPIFIEGAEPGDTLVVDIADVELTRDWAVSSHIPDFGGLTSTTFTRTLQDPLPEKVWIYRRQENGRFSYTDKFSVEPHPFMGTMGTAPDLEVLSALTPSKHGGNMDVRDICAGRRAYFPVNVPGAYFYTGDCHAAQGDGEACGVALEITGKVTVTFGLIKGKTVTWPRIESAEDIMVVGSARPMEDAARIAYAELVGWLVEDYGFDKWDAYQYISQCGKMYVGNMVDTYYSVVGGVRKPRPEPL</sequence>
<organism evidence="1 2">
    <name type="scientific">Actinacidiphila oryziradicis</name>
    <dbReference type="NCBI Taxonomy" id="2571141"/>
    <lineage>
        <taxon>Bacteria</taxon>
        <taxon>Bacillati</taxon>
        <taxon>Actinomycetota</taxon>
        <taxon>Actinomycetes</taxon>
        <taxon>Kitasatosporales</taxon>
        <taxon>Streptomycetaceae</taxon>
        <taxon>Actinacidiphila</taxon>
    </lineage>
</organism>
<reference evidence="1 2" key="1">
    <citation type="submission" date="2019-04" db="EMBL/GenBank/DDBJ databases">
        <title>Streptomyces oryziradicis sp. nov., a novel actinomycete isolated from rhizosphere soil of rice (Oryza sativa L.).</title>
        <authorList>
            <person name="Li C."/>
        </authorList>
    </citation>
    <scope>NUCLEOTIDE SEQUENCE [LARGE SCALE GENOMIC DNA]</scope>
    <source>
        <strain evidence="1 2">NEAU-C40</strain>
    </source>
</reference>
<keyword evidence="2" id="KW-1185">Reference proteome</keyword>
<dbReference type="Gene3D" id="3.10.28.20">
    <property type="entry name" value="Acetamidase/Formamidase-like domains"/>
    <property type="match status" value="1"/>
</dbReference>
<proteinExistence type="predicted"/>
<dbReference type="EMBL" id="SUMC01000095">
    <property type="protein sequence ID" value="TJZ99843.1"/>
    <property type="molecule type" value="Genomic_DNA"/>
</dbReference>
<dbReference type="PANTHER" id="PTHR31891">
    <property type="entry name" value="FORMAMIDASE C869.04-RELATED"/>
    <property type="match status" value="1"/>
</dbReference>
<dbReference type="GO" id="GO:0016811">
    <property type="term" value="F:hydrolase activity, acting on carbon-nitrogen (but not peptide) bonds, in linear amides"/>
    <property type="evidence" value="ECO:0007669"/>
    <property type="project" value="InterPro"/>
</dbReference>
<dbReference type="Pfam" id="PF03069">
    <property type="entry name" value="FmdA_AmdA"/>
    <property type="match status" value="2"/>
</dbReference>
<dbReference type="Gene3D" id="2.60.120.580">
    <property type="entry name" value="Acetamidase/Formamidase-like domains"/>
    <property type="match status" value="2"/>
</dbReference>
<dbReference type="AlphaFoldDB" id="A0A4U0RUG8"/>
<dbReference type="RefSeq" id="WP_136729711.1">
    <property type="nucleotide sequence ID" value="NZ_SUMC01000095.1"/>
</dbReference>
<dbReference type="InterPro" id="IPR004304">
    <property type="entry name" value="FmdA_AmdA"/>
</dbReference>
<comment type="caution">
    <text evidence="1">The sequence shown here is derived from an EMBL/GenBank/DDBJ whole genome shotgun (WGS) entry which is preliminary data.</text>
</comment>
<protein>
    <submittedName>
        <fullName evidence="1">Acetamidase</fullName>
    </submittedName>
</protein>
<name>A0A4U0RUG8_9ACTN</name>
<dbReference type="Proteomes" id="UP000305778">
    <property type="component" value="Unassembled WGS sequence"/>
</dbReference>
<dbReference type="OrthoDB" id="9785236at2"/>
<dbReference type="PANTHER" id="PTHR31891:SF1">
    <property type="entry name" value="FORMAMIDASE C869.04-RELATED"/>
    <property type="match status" value="1"/>
</dbReference>
<accession>A0A4U0RUG8</accession>